<reference evidence="1 2" key="1">
    <citation type="submission" date="2020-08" db="EMBL/GenBank/DDBJ databases">
        <title>Genomic Encyclopedia of Type Strains, Phase III (KMG-III): the genomes of soil and plant-associated and newly described type strains.</title>
        <authorList>
            <person name="Whitman W."/>
        </authorList>
    </citation>
    <scope>NUCLEOTIDE SEQUENCE [LARGE SCALE GENOMIC DNA]</scope>
    <source>
        <strain evidence="1 2">CECT 5885</strain>
    </source>
</reference>
<evidence type="ECO:0000313" key="2">
    <source>
        <dbReference type="Proteomes" id="UP000588111"/>
    </source>
</evidence>
<name>A0A839TEN2_9GAMM</name>
<dbReference type="Proteomes" id="UP000588111">
    <property type="component" value="Unassembled WGS sequence"/>
</dbReference>
<comment type="caution">
    <text evidence="1">The sequence shown here is derived from an EMBL/GenBank/DDBJ whole genome shotgun (WGS) entry which is preliminary data.</text>
</comment>
<sequence>MMDETKTVWISYTKFGSDVSRLDELLLIKPENFLCYSELLYINSISKPCT</sequence>
<dbReference type="AlphaFoldDB" id="A0A839TEN2"/>
<organism evidence="1 2">
    <name type="scientific">Psychrobacter luti</name>
    <dbReference type="NCBI Taxonomy" id="198481"/>
    <lineage>
        <taxon>Bacteria</taxon>
        <taxon>Pseudomonadati</taxon>
        <taxon>Pseudomonadota</taxon>
        <taxon>Gammaproteobacteria</taxon>
        <taxon>Moraxellales</taxon>
        <taxon>Moraxellaceae</taxon>
        <taxon>Psychrobacter</taxon>
    </lineage>
</organism>
<keyword evidence="2" id="KW-1185">Reference proteome</keyword>
<dbReference type="EMBL" id="JACHXL010000002">
    <property type="protein sequence ID" value="MBB3106876.1"/>
    <property type="molecule type" value="Genomic_DNA"/>
</dbReference>
<gene>
    <name evidence="1" type="ORF">FHS24_001377</name>
</gene>
<accession>A0A839TEN2</accession>
<evidence type="ECO:0000313" key="1">
    <source>
        <dbReference type="EMBL" id="MBB3106876.1"/>
    </source>
</evidence>
<protein>
    <submittedName>
        <fullName evidence="1">Uncharacterized protein</fullName>
    </submittedName>
</protein>
<proteinExistence type="predicted"/>